<dbReference type="InterPro" id="IPR013783">
    <property type="entry name" value="Ig-like_fold"/>
</dbReference>
<feature type="domain" description="EGF-like" evidence="15">
    <location>
        <begin position="462"/>
        <end position="500"/>
    </location>
</feature>
<dbReference type="InParanoid" id="A0A3P8UCH0"/>
<evidence type="ECO:0000259" key="17">
    <source>
        <dbReference type="PROSITE" id="PS51220"/>
    </source>
</evidence>
<feature type="domain" description="EGF-like" evidence="15">
    <location>
        <begin position="259"/>
        <end position="297"/>
    </location>
</feature>
<keyword evidence="7" id="KW-0677">Repeat</keyword>
<dbReference type="SMART" id="SM00539">
    <property type="entry name" value="NIDO"/>
    <property type="match status" value="1"/>
</dbReference>
<dbReference type="PROSITE" id="PS00010">
    <property type="entry name" value="ASX_HYDROXYL"/>
    <property type="match status" value="13"/>
</dbReference>
<dbReference type="InterPro" id="IPR001846">
    <property type="entry name" value="VWF_type-D"/>
</dbReference>
<dbReference type="PROSITE" id="PS01186">
    <property type="entry name" value="EGF_2"/>
    <property type="match status" value="13"/>
</dbReference>
<dbReference type="Pfam" id="PF06119">
    <property type="entry name" value="NIDO"/>
    <property type="match status" value="1"/>
</dbReference>
<name>A0A3P8UCH0_CYNSE</name>
<dbReference type="FunFam" id="2.10.25.10:FF:000038">
    <property type="entry name" value="Fibrillin 2"/>
    <property type="match status" value="10"/>
</dbReference>
<evidence type="ECO:0000256" key="7">
    <source>
        <dbReference type="ARBA" id="ARBA00022737"/>
    </source>
</evidence>
<feature type="domain" description="EGF-like" evidence="15">
    <location>
        <begin position="177"/>
        <end position="217"/>
    </location>
</feature>
<feature type="domain" description="EGF-like" evidence="15">
    <location>
        <begin position="298"/>
        <end position="339"/>
    </location>
</feature>
<comment type="subcellular location">
    <subcellularLocation>
        <location evidence="1">Membrane</location>
    </subcellularLocation>
    <subcellularLocation>
        <location evidence="2">Secreted</location>
    </subcellularLocation>
</comment>
<dbReference type="GO" id="GO:0005509">
    <property type="term" value="F:calcium ion binding"/>
    <property type="evidence" value="ECO:0007669"/>
    <property type="project" value="InterPro"/>
</dbReference>
<dbReference type="PROSITE" id="PS50856">
    <property type="entry name" value="AMOP"/>
    <property type="match status" value="1"/>
</dbReference>
<dbReference type="Gene3D" id="2.60.40.10">
    <property type="entry name" value="Immunoglobulins"/>
    <property type="match status" value="1"/>
</dbReference>
<dbReference type="GO" id="GO:0030855">
    <property type="term" value="P:epithelial cell differentiation"/>
    <property type="evidence" value="ECO:0007669"/>
    <property type="project" value="UniProtKB-ARBA"/>
</dbReference>
<feature type="domain" description="EGF-like" evidence="15">
    <location>
        <begin position="422"/>
        <end position="459"/>
    </location>
</feature>
<protein>
    <submittedName>
        <fullName evidence="19">Uncharacterized protein</fullName>
    </submittedName>
</protein>
<comment type="caution">
    <text evidence="12">Lacks conserved residue(s) required for the propagation of feature annotation.</text>
</comment>
<feature type="domain" description="EGF-like" evidence="15">
    <location>
        <begin position="54"/>
        <end position="93"/>
    </location>
</feature>
<keyword evidence="20" id="KW-1185">Reference proteome</keyword>
<dbReference type="Proteomes" id="UP000265120">
    <property type="component" value="Chromosome 12"/>
</dbReference>
<feature type="domain" description="EGF-like" evidence="15">
    <location>
        <begin position="1501"/>
        <end position="1542"/>
    </location>
</feature>
<dbReference type="Gene3D" id="2.10.25.10">
    <property type="entry name" value="Laminin"/>
    <property type="match status" value="19"/>
</dbReference>
<dbReference type="PANTHER" id="PTHR24050">
    <property type="entry name" value="PA14 DOMAIN-CONTAINING PROTEIN"/>
    <property type="match status" value="1"/>
</dbReference>
<dbReference type="InterPro" id="IPR005533">
    <property type="entry name" value="AMOP_dom"/>
</dbReference>
<keyword evidence="10 12" id="KW-1015">Disulfide bond</keyword>
<dbReference type="PROSITE" id="PS51233">
    <property type="entry name" value="VWFD"/>
    <property type="match status" value="1"/>
</dbReference>
<dbReference type="GeneTree" id="ENSGT00940000167711"/>
<dbReference type="InterPro" id="IPR056619">
    <property type="entry name" value="C8-3_MUC4"/>
</dbReference>
<dbReference type="Pfam" id="PF12947">
    <property type="entry name" value="EGF_3"/>
    <property type="match status" value="3"/>
</dbReference>
<dbReference type="GO" id="GO:0071944">
    <property type="term" value="C:cell periphery"/>
    <property type="evidence" value="ECO:0007669"/>
    <property type="project" value="UniProtKB-ARBA"/>
</dbReference>
<dbReference type="SUPFAM" id="SSF57196">
    <property type="entry name" value="EGF/Laminin"/>
    <property type="match status" value="4"/>
</dbReference>
<evidence type="ECO:0000259" key="16">
    <source>
        <dbReference type="PROSITE" id="PS50856"/>
    </source>
</evidence>
<dbReference type="InterPro" id="IPR009030">
    <property type="entry name" value="Growth_fac_rcpt_cys_sf"/>
</dbReference>
<evidence type="ECO:0000313" key="19">
    <source>
        <dbReference type="Ensembl" id="ENSCSEP00000000923.1"/>
    </source>
</evidence>
<keyword evidence="4 12" id="KW-0245">EGF-like domain</keyword>
<feature type="transmembrane region" description="Helical" evidence="14">
    <location>
        <begin position="1724"/>
        <end position="1752"/>
    </location>
</feature>
<feature type="domain" description="EGF-like" evidence="15">
    <location>
        <begin position="1411"/>
        <end position="1454"/>
    </location>
</feature>
<keyword evidence="6" id="KW-0732">Signal</keyword>
<keyword evidence="3" id="KW-0964">Secreted</keyword>
<evidence type="ECO:0000256" key="5">
    <source>
        <dbReference type="ARBA" id="ARBA00022692"/>
    </source>
</evidence>
<keyword evidence="8 14" id="KW-1133">Transmembrane helix</keyword>
<proteinExistence type="predicted"/>
<evidence type="ECO:0000256" key="1">
    <source>
        <dbReference type="ARBA" id="ARBA00004370"/>
    </source>
</evidence>
<dbReference type="Ensembl" id="ENSCSET00000000950.1">
    <property type="protein sequence ID" value="ENSCSEP00000000923.1"/>
    <property type="gene ID" value="ENSCSEG00000000644.1"/>
</dbReference>
<dbReference type="Pfam" id="PF00094">
    <property type="entry name" value="VWD"/>
    <property type="match status" value="1"/>
</dbReference>
<feature type="region of interest" description="Disordered" evidence="13">
    <location>
        <begin position="875"/>
        <end position="900"/>
    </location>
</feature>
<evidence type="ECO:0000256" key="8">
    <source>
        <dbReference type="ARBA" id="ARBA00022989"/>
    </source>
</evidence>
<dbReference type="InterPro" id="IPR018097">
    <property type="entry name" value="EGF_Ca-bd_CS"/>
</dbReference>
<keyword evidence="9 14" id="KW-0472">Membrane</keyword>
<dbReference type="PROSITE" id="PS50026">
    <property type="entry name" value="EGF_3"/>
    <property type="match status" value="18"/>
</dbReference>
<evidence type="ECO:0000256" key="2">
    <source>
        <dbReference type="ARBA" id="ARBA00004613"/>
    </source>
</evidence>
<dbReference type="FunFam" id="2.10.25.10:FF:000014">
    <property type="entry name" value="Latent-transforming growth factor beta-binding protein 3"/>
    <property type="match status" value="1"/>
</dbReference>
<dbReference type="SMART" id="SM00216">
    <property type="entry name" value="VWD"/>
    <property type="match status" value="1"/>
</dbReference>
<feature type="domain" description="EGF-like" evidence="15">
    <location>
        <begin position="501"/>
        <end position="541"/>
    </location>
</feature>
<evidence type="ECO:0000259" key="15">
    <source>
        <dbReference type="PROSITE" id="PS50026"/>
    </source>
</evidence>
<dbReference type="Pfam" id="PF23263">
    <property type="entry name" value="C8-3_MUC4"/>
    <property type="match status" value="1"/>
</dbReference>
<dbReference type="SMART" id="SM00723">
    <property type="entry name" value="AMOP"/>
    <property type="match status" value="1"/>
</dbReference>
<sequence>MEGSGYDCLDVDECDGNTSLPHNCSVQALCLNSNGSYSCRCLDGYSGDGFVCEDVDECELNTTCSSNMSCSNAPGSYSCSCILGLVYDGGTCVNEDTCLNASHDCHPLAECHTDRGSFYCRCSDGYEGNGTNCWDEDECLRPEGEACRPFSYCLNTDGSYVCDCWDGFQDNGTHCQDVDECLTGNFSCPEDSGCVNTEGSYGCECDPGFSGNSSLCVDVDECSLGLVHCTNFSECLNTVGSFLCQCWDGYQGNDTHCEDMDECVNSTCPEHSTCINTDGGFLCPCDAGFSAANESCVDVDECGDAEPGELCINGTCLNSVGSYYCECDTGFWSNETECLDEDECSDSSVCVPNSTCVNTLGSFNCPCDAGFVLNGTECQDVDECSSPDANTCPENSVCNNTVGSYSCPCSAGYGPVGSECEDMDECSDNSTCRSDQVCTNLPGSHNCSCPTGYHEQTGACVDTNECDSSPCHPVARCWNFPGSFSCHCPLGFSGNGSWCRDVDECVALTKPCHALAVCHNTPGSFKCVCVAGFMSLGSLCVDIDECQQSRGRCHPAATCSNRRGGISCSCSRGWRATRDNGYGPKGCEDVDECVSGLGCKGLASCTNLPGSYTCSCPRDDVFCSPTSRQESTTLPFGEAVGDDDLIFSVEDGNSPYIVPPLGFPFMGKTYDRVYFSDNGLVQFQTSVENEQLLLPAPSAAGFPEDMDLALLAVFWDDADLTLGNGQLFYQEYTKEDLSDVYAQVVFNRTAREVTRFEQQHMKPPFVPEWILKITWDHVMPVSYQKVNLSETNTYQCILTTDGSRSFALLRYEEMNWGPGQRQFHDAVIGYTNGERSFIEPTNPPENLFGPGGRYRPHEVIGPLGQPGQLVYDFSKPTTDKPTTGVPSDKPAADEPGESPQISCQAWAVNEPDPTEWTKDLFSCPCTRGQALQDLTFLQDTSDPSPTLKKLRSQRWGGSSGHIFQSVLSNRFGSGKLCVYDPEGPLLAGYNERYFFGHSQEKHIDGDLLPFQWCCTDSPLCHLYLKKRPLDRCQGYSWDRADGHTTKGAKTTQGVAMVFGSLHFHTFDGTEYTFKALGEFVLLRLSTVTGSNVFTLQGQTDRLHVGTGGPMEVPVVVRLAAFHQGIGKIELRSAQNNEGLQMFVDDVEVPVTTEVLRQPNKDFAVRCVSVKRCVVVYAGGLNVLAWRVDGSNQLGAIVGVPQTFYNHTVGLMGHWSSNHSNDFLMSDGVILPSADTPPPEEEIQLFGLSWAVPDPESLLFSPPPLEPLQPVSSQDLLSSVSPAEVEEMRRSCKGNMLCVLDTVATGSPELGQNTLMADIDYSKMAQVYGNMPPIVTEPTMIRCKVNSALRVQIVAKDPNGDPITFSMLYPRPPGASIGGSDGFLLWTPVSTQPVHLTLKVSDDRSSSLFTPILRICSCLNGGTCQYDSVIENHLKGKFQVVGCLCPPGFSGKFCGNSSNICRGQPCFRGVDCFPQTQPDAFTCGECPENTVSSGQQGYKCFEHDMCLPPFPFPCHEDADCVSTKQNYTCSCKSGYEGDGVSCSDIDECADLSTCQNAKFECKNTPGSVECICRYKDSNGCGDSANPPGSNLFNVSVNWKDTRPDGLKQLEDILKMGFQNKFYNASKKVSGPGSTQAVEYRVNMSSDTPHWYVRDYMARVSNHYGINSISVDDVDECQSMEAQCVPPAQCTNTYGGYRCLCNGTDMDESQSCVLEQHQTGKPRLDLILGLVLGLGIPLLLLLLLALLACCYCCCKKKKTTEDVPHLLPNHVQNHYSPPPPFNYSDPSLRYISHCSPRIIDNIKPRQRPR</sequence>
<dbReference type="Pfam" id="PF07645">
    <property type="entry name" value="EGF_CA"/>
    <property type="match status" value="15"/>
</dbReference>
<feature type="domain" description="NIDO" evidence="17">
    <location>
        <begin position="713"/>
        <end position="876"/>
    </location>
</feature>
<reference evidence="19" key="2">
    <citation type="submission" date="2025-08" db="UniProtKB">
        <authorList>
            <consortium name="Ensembl"/>
        </authorList>
    </citation>
    <scope>IDENTIFICATION</scope>
</reference>
<dbReference type="InterPro" id="IPR024731">
    <property type="entry name" value="NELL2-like_EGF"/>
</dbReference>
<feature type="domain" description="VWFD" evidence="18">
    <location>
        <begin position="1053"/>
        <end position="1257"/>
    </location>
</feature>
<dbReference type="InterPro" id="IPR001881">
    <property type="entry name" value="EGF-like_Ca-bd_dom"/>
</dbReference>
<dbReference type="OMA" id="GYYRCNC"/>
<feature type="domain" description="EGF-like" evidence="15">
    <location>
        <begin position="542"/>
        <end position="580"/>
    </location>
</feature>
<feature type="domain" description="EGF-like" evidence="15">
    <location>
        <begin position="1671"/>
        <end position="1711"/>
    </location>
</feature>
<feature type="compositionally biased region" description="Polar residues" evidence="13">
    <location>
        <begin position="875"/>
        <end position="885"/>
    </location>
</feature>
<keyword evidence="5 14" id="KW-0812">Transmembrane</keyword>
<organism evidence="19 20">
    <name type="scientific">Cynoglossus semilaevis</name>
    <name type="common">Tongue sole</name>
    <dbReference type="NCBI Taxonomy" id="244447"/>
    <lineage>
        <taxon>Eukaryota</taxon>
        <taxon>Metazoa</taxon>
        <taxon>Chordata</taxon>
        <taxon>Craniata</taxon>
        <taxon>Vertebrata</taxon>
        <taxon>Euteleostomi</taxon>
        <taxon>Actinopterygii</taxon>
        <taxon>Neopterygii</taxon>
        <taxon>Teleostei</taxon>
        <taxon>Neoteleostei</taxon>
        <taxon>Acanthomorphata</taxon>
        <taxon>Carangaria</taxon>
        <taxon>Pleuronectiformes</taxon>
        <taxon>Pleuronectoidei</taxon>
        <taxon>Cynoglossidae</taxon>
        <taxon>Cynoglossinae</taxon>
        <taxon>Cynoglossus</taxon>
    </lineage>
</organism>
<dbReference type="GO" id="GO:0005576">
    <property type="term" value="C:extracellular region"/>
    <property type="evidence" value="ECO:0007669"/>
    <property type="project" value="UniProtKB-SubCell"/>
</dbReference>
<evidence type="ECO:0000256" key="11">
    <source>
        <dbReference type="ARBA" id="ARBA00023180"/>
    </source>
</evidence>
<evidence type="ECO:0000256" key="4">
    <source>
        <dbReference type="ARBA" id="ARBA00022536"/>
    </source>
</evidence>
<evidence type="ECO:0000256" key="12">
    <source>
        <dbReference type="PROSITE-ProRule" id="PRU00076"/>
    </source>
</evidence>
<dbReference type="GO" id="GO:0016020">
    <property type="term" value="C:membrane"/>
    <property type="evidence" value="ECO:0007669"/>
    <property type="project" value="UniProtKB-SubCell"/>
</dbReference>
<dbReference type="SUPFAM" id="SSF57184">
    <property type="entry name" value="Growth factor receptor domain"/>
    <property type="match status" value="4"/>
</dbReference>
<feature type="domain" description="EGF-like" evidence="15">
    <location>
        <begin position="589"/>
        <end position="624"/>
    </location>
</feature>
<feature type="domain" description="EGF-like" evidence="15">
    <location>
        <begin position="380"/>
        <end position="421"/>
    </location>
</feature>
<feature type="domain" description="EGF-like" evidence="15">
    <location>
        <begin position="218"/>
        <end position="258"/>
    </location>
</feature>
<dbReference type="SMART" id="SM00179">
    <property type="entry name" value="EGF_CA"/>
    <property type="match status" value="18"/>
</dbReference>
<dbReference type="STRING" id="244447.ENSCSEP00000000923"/>
<dbReference type="PANTHER" id="PTHR24050:SF27">
    <property type="entry name" value="FIBRILLIN-1"/>
    <property type="match status" value="1"/>
</dbReference>
<dbReference type="InterPro" id="IPR052235">
    <property type="entry name" value="Nephronectin_domain"/>
</dbReference>
<dbReference type="PROSITE" id="PS00022">
    <property type="entry name" value="EGF_1"/>
    <property type="match status" value="1"/>
</dbReference>
<evidence type="ECO:0000256" key="9">
    <source>
        <dbReference type="ARBA" id="ARBA00023136"/>
    </source>
</evidence>
<reference evidence="19 20" key="1">
    <citation type="journal article" date="2014" name="Nat. Genet.">
        <title>Whole-genome sequence of a flatfish provides insights into ZW sex chromosome evolution and adaptation to a benthic lifestyle.</title>
        <authorList>
            <person name="Chen S."/>
            <person name="Zhang G."/>
            <person name="Shao C."/>
            <person name="Huang Q."/>
            <person name="Liu G."/>
            <person name="Zhang P."/>
            <person name="Song W."/>
            <person name="An N."/>
            <person name="Chalopin D."/>
            <person name="Volff J.N."/>
            <person name="Hong Y."/>
            <person name="Li Q."/>
            <person name="Sha Z."/>
            <person name="Zhou H."/>
            <person name="Xie M."/>
            <person name="Yu Q."/>
            <person name="Liu Y."/>
            <person name="Xiang H."/>
            <person name="Wang N."/>
            <person name="Wu K."/>
            <person name="Yang C."/>
            <person name="Zhou Q."/>
            <person name="Liao X."/>
            <person name="Yang L."/>
            <person name="Hu Q."/>
            <person name="Zhang J."/>
            <person name="Meng L."/>
            <person name="Jin L."/>
            <person name="Tian Y."/>
            <person name="Lian J."/>
            <person name="Yang J."/>
            <person name="Miao G."/>
            <person name="Liu S."/>
            <person name="Liang Z."/>
            <person name="Yan F."/>
            <person name="Li Y."/>
            <person name="Sun B."/>
            <person name="Zhang H."/>
            <person name="Zhang J."/>
            <person name="Zhu Y."/>
            <person name="Du M."/>
            <person name="Zhao Y."/>
            <person name="Schartl M."/>
            <person name="Tang Q."/>
            <person name="Wang J."/>
        </authorList>
    </citation>
    <scope>NUCLEOTIDE SEQUENCE</scope>
</reference>
<dbReference type="SMART" id="SM00181">
    <property type="entry name" value="EGF"/>
    <property type="match status" value="20"/>
</dbReference>
<feature type="disulfide bond" evidence="12">
    <location>
        <begin position="1444"/>
        <end position="1453"/>
    </location>
</feature>
<evidence type="ECO:0000256" key="13">
    <source>
        <dbReference type="SAM" id="MobiDB-lite"/>
    </source>
</evidence>
<evidence type="ECO:0000256" key="6">
    <source>
        <dbReference type="ARBA" id="ARBA00022729"/>
    </source>
</evidence>
<evidence type="ECO:0000256" key="3">
    <source>
        <dbReference type="ARBA" id="ARBA00022525"/>
    </source>
</evidence>
<dbReference type="PROSITE" id="PS01187">
    <property type="entry name" value="EGF_CA"/>
    <property type="match status" value="7"/>
</dbReference>
<feature type="domain" description="AMOP" evidence="16">
    <location>
        <begin position="895"/>
        <end position="1027"/>
    </location>
</feature>
<evidence type="ECO:0000256" key="14">
    <source>
        <dbReference type="SAM" id="Phobius"/>
    </source>
</evidence>
<dbReference type="PROSITE" id="PS51220">
    <property type="entry name" value="NIDO"/>
    <property type="match status" value="1"/>
</dbReference>
<keyword evidence="11" id="KW-0325">Glycoprotein</keyword>
<dbReference type="InterPro" id="IPR000742">
    <property type="entry name" value="EGF"/>
</dbReference>
<dbReference type="FunFam" id="2.10.25.10:FF:000506">
    <property type="entry name" value="Adhesion G protein-coupled receptor E1"/>
    <property type="match status" value="1"/>
</dbReference>
<feature type="domain" description="EGF-like" evidence="15">
    <location>
        <begin position="135"/>
        <end position="176"/>
    </location>
</feature>
<feature type="domain" description="EGF-like" evidence="15">
    <location>
        <begin position="340"/>
        <end position="379"/>
    </location>
</feature>
<evidence type="ECO:0000313" key="20">
    <source>
        <dbReference type="Proteomes" id="UP000265120"/>
    </source>
</evidence>
<dbReference type="InterPro" id="IPR000152">
    <property type="entry name" value="EGF-type_Asp/Asn_hydroxyl_site"/>
</dbReference>
<feature type="domain" description="EGF-like" evidence="15">
    <location>
        <begin position="10"/>
        <end position="53"/>
    </location>
</feature>
<feature type="domain" description="EGF-like" evidence="15">
    <location>
        <begin position="94"/>
        <end position="134"/>
    </location>
</feature>
<dbReference type="GO" id="GO:0007160">
    <property type="term" value="P:cell-matrix adhesion"/>
    <property type="evidence" value="ECO:0007669"/>
    <property type="project" value="InterPro"/>
</dbReference>
<reference evidence="19" key="3">
    <citation type="submission" date="2025-09" db="UniProtKB">
        <authorList>
            <consortium name="Ensembl"/>
        </authorList>
    </citation>
    <scope>IDENTIFICATION</scope>
</reference>
<dbReference type="InterPro" id="IPR003886">
    <property type="entry name" value="NIDO_dom"/>
</dbReference>
<evidence type="ECO:0000259" key="18">
    <source>
        <dbReference type="PROSITE" id="PS51233"/>
    </source>
</evidence>
<dbReference type="CDD" id="cd00054">
    <property type="entry name" value="EGF_CA"/>
    <property type="match status" value="16"/>
</dbReference>
<dbReference type="InterPro" id="IPR049883">
    <property type="entry name" value="NOTCH1_EGF-like"/>
</dbReference>
<evidence type="ECO:0000256" key="10">
    <source>
        <dbReference type="ARBA" id="ARBA00023157"/>
    </source>
</evidence>
<accession>A0A3P8UCH0</accession>